<dbReference type="AlphaFoldDB" id="A0A412WUY7"/>
<comment type="caution">
    <text evidence="2">The sequence shown here is derived from an EMBL/GenBank/DDBJ whole genome shotgun (WGS) entry which is preliminary data.</text>
</comment>
<protein>
    <submittedName>
        <fullName evidence="2">Uncharacterized protein</fullName>
    </submittedName>
</protein>
<gene>
    <name evidence="2" type="ORF">DWW18_18760</name>
</gene>
<feature type="signal peptide" evidence="1">
    <location>
        <begin position="1"/>
        <end position="19"/>
    </location>
</feature>
<dbReference type="RefSeq" id="WP_117774549.1">
    <property type="nucleotide sequence ID" value="NZ_CABJDM010000008.1"/>
</dbReference>
<accession>A0A412WUY7</accession>
<evidence type="ECO:0000256" key="1">
    <source>
        <dbReference type="SAM" id="SignalP"/>
    </source>
</evidence>
<dbReference type="Proteomes" id="UP000283589">
    <property type="component" value="Unassembled WGS sequence"/>
</dbReference>
<organism evidence="2 3">
    <name type="scientific">Butyricimonas virosa</name>
    <dbReference type="NCBI Taxonomy" id="544645"/>
    <lineage>
        <taxon>Bacteria</taxon>
        <taxon>Pseudomonadati</taxon>
        <taxon>Bacteroidota</taxon>
        <taxon>Bacteroidia</taxon>
        <taxon>Bacteroidales</taxon>
        <taxon>Odoribacteraceae</taxon>
        <taxon>Butyricimonas</taxon>
    </lineage>
</organism>
<keyword evidence="1" id="KW-0732">Signal</keyword>
<dbReference type="EMBL" id="QRZA01000040">
    <property type="protein sequence ID" value="RGV31068.1"/>
    <property type="molecule type" value="Genomic_DNA"/>
</dbReference>
<evidence type="ECO:0000313" key="3">
    <source>
        <dbReference type="Proteomes" id="UP000283589"/>
    </source>
</evidence>
<dbReference type="OrthoDB" id="9864545at2"/>
<proteinExistence type="predicted"/>
<evidence type="ECO:0000313" key="2">
    <source>
        <dbReference type="EMBL" id="RGV31068.1"/>
    </source>
</evidence>
<name>A0A412WUY7_9BACT</name>
<sequence>MMKAILLFVLLCLTLGGQAQNLKMEKVFGSEKKARWDSLTYRLQYGNGIYCIQDTCDAVLVSDYPFADHNFDYNNDIDSCRIAFDHAQEAWTIQCIKALPGDILRKLVQHVERYPNLNFCMASIQFDREGKVIYVSFQMYGVLFESMTEEQIKRFYRTIKEMKVPLTGFFDFLEGKFVASGDIDFLNPILEGKVTFPGGENTGKEDCGVTGGK</sequence>
<feature type="chain" id="PRO_5019303359" evidence="1">
    <location>
        <begin position="20"/>
        <end position="213"/>
    </location>
</feature>
<reference evidence="2 3" key="1">
    <citation type="submission" date="2018-08" db="EMBL/GenBank/DDBJ databases">
        <title>A genome reference for cultivated species of the human gut microbiota.</title>
        <authorList>
            <person name="Zou Y."/>
            <person name="Xue W."/>
            <person name="Luo G."/>
        </authorList>
    </citation>
    <scope>NUCLEOTIDE SEQUENCE [LARGE SCALE GENOMIC DNA]</scope>
    <source>
        <strain evidence="2 3">AF14-49</strain>
    </source>
</reference>
<dbReference type="GeneID" id="86891527"/>